<dbReference type="SUPFAM" id="SSF47240">
    <property type="entry name" value="Ferritin-like"/>
    <property type="match status" value="1"/>
</dbReference>
<protein>
    <recommendedName>
        <fullName evidence="3">Tat (Twin-arginine translocation) pathway signal sequence containing protein</fullName>
    </recommendedName>
</protein>
<evidence type="ECO:0000313" key="2">
    <source>
        <dbReference type="Proteomes" id="UP000239590"/>
    </source>
</evidence>
<comment type="caution">
    <text evidence="1">The sequence shown here is derived from an EMBL/GenBank/DDBJ whole genome shotgun (WGS) entry which is preliminary data.</text>
</comment>
<gene>
    <name evidence="1" type="ORF">C5O19_11020</name>
</gene>
<dbReference type="CDD" id="cd00657">
    <property type="entry name" value="Ferritin_like"/>
    <property type="match status" value="1"/>
</dbReference>
<dbReference type="AlphaFoldDB" id="A0A2S7IR55"/>
<keyword evidence="2" id="KW-1185">Reference proteome</keyword>
<dbReference type="InterPro" id="IPR009078">
    <property type="entry name" value="Ferritin-like_SF"/>
</dbReference>
<evidence type="ECO:0000313" key="1">
    <source>
        <dbReference type="EMBL" id="PQA60118.1"/>
    </source>
</evidence>
<reference evidence="2" key="1">
    <citation type="submission" date="2018-02" db="EMBL/GenBank/DDBJ databases">
        <title>Genome sequencing of Solimonas sp. HR-BB.</title>
        <authorList>
            <person name="Lee Y."/>
            <person name="Jeon C.O."/>
        </authorList>
    </citation>
    <scope>NUCLEOTIDE SEQUENCE [LARGE SCALE GENOMIC DNA]</scope>
    <source>
        <strain evidence="2">HR-U</strain>
    </source>
</reference>
<organism evidence="1 2">
    <name type="scientific">Siphonobacter curvatus</name>
    <dbReference type="NCBI Taxonomy" id="2094562"/>
    <lineage>
        <taxon>Bacteria</taxon>
        <taxon>Pseudomonadati</taxon>
        <taxon>Bacteroidota</taxon>
        <taxon>Cytophagia</taxon>
        <taxon>Cytophagales</taxon>
        <taxon>Cytophagaceae</taxon>
        <taxon>Siphonobacter</taxon>
    </lineage>
</organism>
<sequence>MNQLSTGSAASGGSNKGTSAVGRRTFLRFAGLSSISALTLTTLACEDHKPIVYDPNFIDLGFGDVGIMNLSYAQEQLEVAFYSTVIESPAFNQLSAEEKALFVDLRDRERTHLELFRYLLGDKAIPMLTPNFDNIKIGSREEILKTGHTFEDLGVAALNGAGRFVTDMELLNLSGKIVSVEARHAALLRDLLHPRSNMPGSFAGDDIITPDTGLDRALYPQQVVVLAQPYIKERITAERIPVQ</sequence>
<evidence type="ECO:0008006" key="3">
    <source>
        <dbReference type="Google" id="ProtNLM"/>
    </source>
</evidence>
<name>A0A2S7IR55_9BACT</name>
<dbReference type="Pfam" id="PF13668">
    <property type="entry name" value="Ferritin_2"/>
    <property type="match status" value="1"/>
</dbReference>
<dbReference type="OrthoDB" id="954262at2"/>
<dbReference type="Proteomes" id="UP000239590">
    <property type="component" value="Unassembled WGS sequence"/>
</dbReference>
<proteinExistence type="predicted"/>
<dbReference type="EMBL" id="PTRA01000001">
    <property type="protein sequence ID" value="PQA60118.1"/>
    <property type="molecule type" value="Genomic_DNA"/>
</dbReference>
<dbReference type="RefSeq" id="WP_104712070.1">
    <property type="nucleotide sequence ID" value="NZ_PTRA01000001.1"/>
</dbReference>
<accession>A0A2S7IR55</accession>